<reference evidence="1" key="2">
    <citation type="journal article" date="2022" name="New Phytol.">
        <title>Evolutionary transition to the ectomycorrhizal habit in the genomes of a hyperdiverse lineage of mushroom-forming fungi.</title>
        <authorList>
            <person name="Looney B."/>
            <person name="Miyauchi S."/>
            <person name="Morin E."/>
            <person name="Drula E."/>
            <person name="Courty P.E."/>
            <person name="Kohler A."/>
            <person name="Kuo A."/>
            <person name="LaButti K."/>
            <person name="Pangilinan J."/>
            <person name="Lipzen A."/>
            <person name="Riley R."/>
            <person name="Andreopoulos W."/>
            <person name="He G."/>
            <person name="Johnson J."/>
            <person name="Nolan M."/>
            <person name="Tritt A."/>
            <person name="Barry K.W."/>
            <person name="Grigoriev I.V."/>
            <person name="Nagy L.G."/>
            <person name="Hibbett D."/>
            <person name="Henrissat B."/>
            <person name="Matheny P.B."/>
            <person name="Labbe J."/>
            <person name="Martin F.M."/>
        </authorList>
    </citation>
    <scope>NUCLEOTIDE SEQUENCE</scope>
    <source>
        <strain evidence="1">HHB10654</strain>
    </source>
</reference>
<keyword evidence="2" id="KW-1185">Reference proteome</keyword>
<comment type="caution">
    <text evidence="1">The sequence shown here is derived from an EMBL/GenBank/DDBJ whole genome shotgun (WGS) entry which is preliminary data.</text>
</comment>
<organism evidence="1 2">
    <name type="scientific">Artomyces pyxidatus</name>
    <dbReference type="NCBI Taxonomy" id="48021"/>
    <lineage>
        <taxon>Eukaryota</taxon>
        <taxon>Fungi</taxon>
        <taxon>Dikarya</taxon>
        <taxon>Basidiomycota</taxon>
        <taxon>Agaricomycotina</taxon>
        <taxon>Agaricomycetes</taxon>
        <taxon>Russulales</taxon>
        <taxon>Auriscalpiaceae</taxon>
        <taxon>Artomyces</taxon>
    </lineage>
</organism>
<gene>
    <name evidence="1" type="ORF">BV25DRAFT_1812014</name>
</gene>
<proteinExistence type="predicted"/>
<sequence length="156" mass="18373">MFTLEVLTDWSLSQDFLRSVYCNPLDAPDVIFYNNNCQLQAHLHAQNDNFFHHSILAVDVFYFKCKHKETDKFCQKHCNSALWPELNDGNGKWIFNSWAAEQANAWMGEYLAIVWEMLAYSFDFFLDKVIKRRNKITIVHLEEQGQVLYTIPPADM</sequence>
<protein>
    <submittedName>
        <fullName evidence="1">Uncharacterized protein</fullName>
    </submittedName>
</protein>
<dbReference type="EMBL" id="MU277243">
    <property type="protein sequence ID" value="KAI0057699.1"/>
    <property type="molecule type" value="Genomic_DNA"/>
</dbReference>
<name>A0ACB8SM98_9AGAM</name>
<reference evidence="1" key="1">
    <citation type="submission" date="2021-03" db="EMBL/GenBank/DDBJ databases">
        <authorList>
            <consortium name="DOE Joint Genome Institute"/>
            <person name="Ahrendt S."/>
            <person name="Looney B.P."/>
            <person name="Miyauchi S."/>
            <person name="Morin E."/>
            <person name="Drula E."/>
            <person name="Courty P.E."/>
            <person name="Chicoki N."/>
            <person name="Fauchery L."/>
            <person name="Kohler A."/>
            <person name="Kuo A."/>
            <person name="Labutti K."/>
            <person name="Pangilinan J."/>
            <person name="Lipzen A."/>
            <person name="Riley R."/>
            <person name="Andreopoulos W."/>
            <person name="He G."/>
            <person name="Johnson J."/>
            <person name="Barry K.W."/>
            <person name="Grigoriev I.V."/>
            <person name="Nagy L."/>
            <person name="Hibbett D."/>
            <person name="Henrissat B."/>
            <person name="Matheny P.B."/>
            <person name="Labbe J."/>
            <person name="Martin F."/>
        </authorList>
    </citation>
    <scope>NUCLEOTIDE SEQUENCE</scope>
    <source>
        <strain evidence="1">HHB10654</strain>
    </source>
</reference>
<evidence type="ECO:0000313" key="2">
    <source>
        <dbReference type="Proteomes" id="UP000814140"/>
    </source>
</evidence>
<dbReference type="Proteomes" id="UP000814140">
    <property type="component" value="Unassembled WGS sequence"/>
</dbReference>
<accession>A0ACB8SM98</accession>
<evidence type="ECO:0000313" key="1">
    <source>
        <dbReference type="EMBL" id="KAI0057699.1"/>
    </source>
</evidence>